<comment type="caution">
    <text evidence="1">The sequence shown here is derived from an EMBL/GenBank/DDBJ whole genome shotgun (WGS) entry which is preliminary data.</text>
</comment>
<organism evidence="1 2">
    <name type="scientific">Paenibacillus flagellatus</name>
    <dbReference type="NCBI Taxonomy" id="2211139"/>
    <lineage>
        <taxon>Bacteria</taxon>
        <taxon>Bacillati</taxon>
        <taxon>Bacillota</taxon>
        <taxon>Bacilli</taxon>
        <taxon>Bacillales</taxon>
        <taxon>Paenibacillaceae</taxon>
        <taxon>Paenibacillus</taxon>
    </lineage>
</organism>
<evidence type="ECO:0000313" key="1">
    <source>
        <dbReference type="EMBL" id="PYI54514.1"/>
    </source>
</evidence>
<sequence>MSTRNEYEYADLNDKPELVDEIVELERRLHKQTGRSVTLIAYARTDAEGEESCRAGLND</sequence>
<evidence type="ECO:0000313" key="2">
    <source>
        <dbReference type="Proteomes" id="UP000247476"/>
    </source>
</evidence>
<dbReference type="EMBL" id="QJVJ01000005">
    <property type="protein sequence ID" value="PYI54514.1"/>
    <property type="molecule type" value="Genomic_DNA"/>
</dbReference>
<dbReference type="RefSeq" id="WP_110840571.1">
    <property type="nucleotide sequence ID" value="NZ_QJVJ01000005.1"/>
</dbReference>
<name>A0A2V5K8Y0_9BACL</name>
<proteinExistence type="predicted"/>
<dbReference type="OrthoDB" id="2648705at2"/>
<gene>
    <name evidence="1" type="ORF">DLM86_13695</name>
</gene>
<protein>
    <submittedName>
        <fullName evidence="1">Uncharacterized protein</fullName>
    </submittedName>
</protein>
<dbReference type="Proteomes" id="UP000247476">
    <property type="component" value="Unassembled WGS sequence"/>
</dbReference>
<dbReference type="AlphaFoldDB" id="A0A2V5K8Y0"/>
<reference evidence="1 2" key="1">
    <citation type="submission" date="2018-05" db="EMBL/GenBank/DDBJ databases">
        <title>Paenibacillus flagellatus sp. nov., isolated from selenium mineral soil.</title>
        <authorList>
            <person name="Dai X."/>
        </authorList>
    </citation>
    <scope>NUCLEOTIDE SEQUENCE [LARGE SCALE GENOMIC DNA]</scope>
    <source>
        <strain evidence="1 2">DXL2</strain>
    </source>
</reference>
<keyword evidence="2" id="KW-1185">Reference proteome</keyword>
<accession>A0A2V5K8Y0</accession>